<dbReference type="GeneID" id="94194577"/>
<proteinExistence type="predicted"/>
<keyword evidence="1" id="KW-0472">Membrane</keyword>
<name>A0AAV4LTD0_BABCB</name>
<keyword evidence="1" id="KW-1133">Transmembrane helix</keyword>
<comment type="caution">
    <text evidence="2">The sequence shown here is derived from an EMBL/GenBank/DDBJ whole genome shotgun (WGS) entry which is preliminary data.</text>
</comment>
<keyword evidence="3" id="KW-1185">Reference proteome</keyword>
<feature type="transmembrane region" description="Helical" evidence="1">
    <location>
        <begin position="1297"/>
        <end position="1314"/>
    </location>
</feature>
<accession>A0AAV4LTD0</accession>
<evidence type="ECO:0000313" key="2">
    <source>
        <dbReference type="EMBL" id="GIX63096.1"/>
    </source>
</evidence>
<sequence>MVGATALTTPPKDLKEAIDWITWVCGYGQGSIDVKKQVALALNHLTNFKTKFNGRFGKVSDPEGLIGNLGKGFQSFLGYYGTASIGEEGIAQSGYQSTYKDASWPSGAENDCAKVFLGVVPFVFWGLGYLYFKCRVRHDGWSEDQLTVSGGWGLGQFMMDMGFTSNTLQNIQGSTVAQRLTRGPDGLDELKNVSPSPYSYSAFILSLETHGPQRGISCPLTNCYVLAKEYFRDRFQNGETIDGTLKSIKDALNTFKLSCKTSAPDLYDQINNFISTYMPDPSSSQSKYDHSSSSSPAGPAVGGFVGVGALGAGVAYGLNLGAAKTLVNGLLRIVDPSPDCPYNLKEAIHWILRVTGKDGGTDNGGTDALTEQVKNLLSEVAGGDPKLGAEIERVTQALGNGGLIAKLAEGLQQFIGYNGNLANNVGKITGAGIAPSNMATHRLCDATIAFTIGVLEGCKSSKEKNTGLTGEHIKSIDQAVGKLYGCYGKGPGQLKNVVSRIYTELTKVKETGEVEKAVRAVGENLYMQLQDLAAADSAQSLASRVGGYLEAVLKAGKATQAAVSGVANKVDTALKELGEEFKPSNIAYNPTVSSVKSKIVAVNIALQSFQFTSTKDPTVKFCLTAGVNAFLTTLKSSNYKATDYDRRNDPSTEINATDAKIFLGCIPVIFNALCFFYWMCEKTSWKTVTLGGHSYDLDIMWFMYSMGYSPSSLNGSKTGSAIVKTAFEKFADLRALSTDKTFYYDFHTELGKKLPENFNGQTNSLDALRALYYCASYYFTYKHSTISAPNKSPSTIREMLYFLAALPFSPELGGCEKHIDSLLQRSIPVSMGGIDPSTRLVLNSTRIKDSLIATPLFSTRILGLLQGTGDSKENSSEPWLHHLFCNGLNLKYPSGSALFTSLSNYTYALQFQLYFLYKQCSGKYTESCGWRDCVFGATVEPTSAGTSVRSHICSTGCTSGTGHTNQHTNDCKHTRCTNSPLQAFLTDNLEGFHVAHQPDPLSHNHLDNHPSGAMCHVKMGFSSETLRKDANHFKGSSIMLTLNYICANSLSPFRRICNYLLFLSKRTPRTLGDLFGFHWQIVAVTDRTSVLNHIMHNTMSVFCGKSEKARLVEKLTIMNGSDASHSYRPHSSADLMSLYYPKCSGTNCGPYLNPITYTTGTIFSRNYASTYLSWVLYLADDFYDWLNELLERFNSVTCESCGHSCDSSGHPNNHGSGQACRCPSITQCADVLPLFYEYGFTMLDAKILKGIQTKRTCNTFHTQLQSVINGDPLYKLLIAVDRFLYAIRWEFFSKLSGFWTIYICLILYTFFFLLDTLHLRYHLKLTASHVIPPLALLTTGKARALTKLTYIGQ</sequence>
<dbReference type="Pfam" id="PF12785">
    <property type="entry name" value="VESA1_N"/>
    <property type="match status" value="1"/>
</dbReference>
<evidence type="ECO:0000256" key="1">
    <source>
        <dbReference type="SAM" id="Phobius"/>
    </source>
</evidence>
<organism evidence="2 3">
    <name type="scientific">Babesia caballi</name>
    <dbReference type="NCBI Taxonomy" id="5871"/>
    <lineage>
        <taxon>Eukaryota</taxon>
        <taxon>Sar</taxon>
        <taxon>Alveolata</taxon>
        <taxon>Apicomplexa</taxon>
        <taxon>Aconoidasida</taxon>
        <taxon>Piroplasmida</taxon>
        <taxon>Babesiidae</taxon>
        <taxon>Babesia</taxon>
    </lineage>
</organism>
<dbReference type="RefSeq" id="XP_067715165.1">
    <property type="nucleotide sequence ID" value="XM_067859064.1"/>
</dbReference>
<protein>
    <submittedName>
        <fullName evidence="2">Variant erythrocyte surface antigen-1 family protein</fullName>
    </submittedName>
</protein>
<reference evidence="2 3" key="1">
    <citation type="submission" date="2021-06" db="EMBL/GenBank/DDBJ databases">
        <title>Genome sequence of Babesia caballi.</title>
        <authorList>
            <person name="Yamagishi J."/>
            <person name="Kidaka T."/>
            <person name="Ochi A."/>
        </authorList>
    </citation>
    <scope>NUCLEOTIDE SEQUENCE [LARGE SCALE GENOMIC DNA]</scope>
    <source>
        <strain evidence="2">USDA-D6B2</strain>
    </source>
</reference>
<dbReference type="InterPro" id="IPR024751">
    <property type="entry name" value="VESA1"/>
</dbReference>
<evidence type="ECO:0000313" key="3">
    <source>
        <dbReference type="Proteomes" id="UP001497744"/>
    </source>
</evidence>
<dbReference type="Proteomes" id="UP001497744">
    <property type="component" value="Unassembled WGS sequence"/>
</dbReference>
<gene>
    <name evidence="2" type="ORF">BcabD6B2_25310</name>
</gene>
<dbReference type="EMBL" id="BPLF01000002">
    <property type="protein sequence ID" value="GIX63096.1"/>
    <property type="molecule type" value="Genomic_DNA"/>
</dbReference>
<keyword evidence="1" id="KW-0812">Transmembrane</keyword>